<dbReference type="InterPro" id="IPR000209">
    <property type="entry name" value="Peptidase_S8/S53_dom"/>
</dbReference>
<sequence length="338" mass="35297">MRLLIILLLYSATALALFGPAPRPRAETPIPGRYIVKLRSSKFLSNLHAAKKLLKTEPLFTYKTGKFGGFAADIPDDVVKILRRLPIVDWIEQDKVMTTSLLSSTHGESVEKRAFDTESGSTWGLARISHRTVGSQTYGVAKSASLFAVKVFDSSGSGSSSTTLAGLNFVATDAKTRAGCGNGIVVSMSLDGARSTAVNMAVSDLVSSGIFVVVAAGNDGADASNYSPASEATAFTVGATNSSDGFAYFSNYGGNVDILAPGVAVLSTWPNNQTNILSGTSMATPHVAGLAAYILTLEGKKDPSTLAARLSALSTKMAIWALPSGTKNYLAFNGYSGT</sequence>
<keyword evidence="3 7" id="KW-0732">Signal</keyword>
<feature type="domain" description="Inhibitor I9" evidence="9">
    <location>
        <begin position="52"/>
        <end position="99"/>
    </location>
</feature>
<dbReference type="AlphaFoldDB" id="A0A9P4WEN5"/>
<dbReference type="InterPro" id="IPR010259">
    <property type="entry name" value="S8pro/Inhibitor_I9"/>
</dbReference>
<feature type="signal peptide" evidence="7">
    <location>
        <begin position="1"/>
        <end position="16"/>
    </location>
</feature>
<evidence type="ECO:0000256" key="2">
    <source>
        <dbReference type="ARBA" id="ARBA00022670"/>
    </source>
</evidence>
<comment type="caution">
    <text evidence="6">Lacks conserved residue(s) required for the propagation of feature annotation.</text>
</comment>
<gene>
    <name evidence="10" type="primary">SUB7_5</name>
    <name evidence="10" type="ORF">E8E13_011599</name>
</gene>
<feature type="chain" id="PRO_5040410224" evidence="7">
    <location>
        <begin position="17"/>
        <end position="338"/>
    </location>
</feature>
<evidence type="ECO:0000256" key="7">
    <source>
        <dbReference type="SAM" id="SignalP"/>
    </source>
</evidence>
<evidence type="ECO:0000256" key="3">
    <source>
        <dbReference type="ARBA" id="ARBA00022729"/>
    </source>
</evidence>
<dbReference type="GO" id="GO:0005576">
    <property type="term" value="C:extracellular region"/>
    <property type="evidence" value="ECO:0007669"/>
    <property type="project" value="UniProtKB-ARBA"/>
</dbReference>
<reference evidence="10" key="1">
    <citation type="submission" date="2019-04" db="EMBL/GenBank/DDBJ databases">
        <title>Sequencing of skin fungus with MAO and IRED activity.</title>
        <authorList>
            <person name="Marsaioli A.J."/>
            <person name="Bonatto J.M.C."/>
            <person name="Reis Junior O."/>
        </authorList>
    </citation>
    <scope>NUCLEOTIDE SEQUENCE</scope>
    <source>
        <strain evidence="10">30M1</strain>
    </source>
</reference>
<dbReference type="PROSITE" id="PS51892">
    <property type="entry name" value="SUBTILASE"/>
    <property type="match status" value="1"/>
</dbReference>
<dbReference type="InterPro" id="IPR050131">
    <property type="entry name" value="Peptidase_S8_subtilisin-like"/>
</dbReference>
<dbReference type="Gene3D" id="3.30.70.80">
    <property type="entry name" value="Peptidase S8 propeptide/proteinase inhibitor I9"/>
    <property type="match status" value="1"/>
</dbReference>
<evidence type="ECO:0000313" key="11">
    <source>
        <dbReference type="Proteomes" id="UP000801428"/>
    </source>
</evidence>
<keyword evidence="2 10" id="KW-0645">Protease</keyword>
<evidence type="ECO:0000259" key="8">
    <source>
        <dbReference type="Pfam" id="PF00082"/>
    </source>
</evidence>
<keyword evidence="5" id="KW-0720">Serine protease</keyword>
<evidence type="ECO:0000256" key="5">
    <source>
        <dbReference type="ARBA" id="ARBA00022825"/>
    </source>
</evidence>
<dbReference type="CDD" id="cd04077">
    <property type="entry name" value="Peptidases_S8_PCSK9_ProteinaseK_like"/>
    <property type="match status" value="1"/>
</dbReference>
<evidence type="ECO:0000313" key="10">
    <source>
        <dbReference type="EMBL" id="KAF3011196.1"/>
    </source>
</evidence>
<dbReference type="PANTHER" id="PTHR43806:SF58">
    <property type="entry name" value="ALKALINE PROTEASE 1-RELATED"/>
    <property type="match status" value="1"/>
</dbReference>
<keyword evidence="11" id="KW-1185">Reference proteome</keyword>
<proteinExistence type="inferred from homology"/>
<evidence type="ECO:0000256" key="1">
    <source>
        <dbReference type="ARBA" id="ARBA00011073"/>
    </source>
</evidence>
<dbReference type="InterPro" id="IPR034193">
    <property type="entry name" value="PCSK9_ProteinaseK-like"/>
</dbReference>
<dbReference type="PANTHER" id="PTHR43806">
    <property type="entry name" value="PEPTIDASE S8"/>
    <property type="match status" value="1"/>
</dbReference>
<dbReference type="EMBL" id="SWKU01000001">
    <property type="protein sequence ID" value="KAF3011196.1"/>
    <property type="molecule type" value="Genomic_DNA"/>
</dbReference>
<dbReference type="SUPFAM" id="SSF52743">
    <property type="entry name" value="Subtilisin-like"/>
    <property type="match status" value="1"/>
</dbReference>
<evidence type="ECO:0000256" key="4">
    <source>
        <dbReference type="ARBA" id="ARBA00022801"/>
    </source>
</evidence>
<evidence type="ECO:0000259" key="9">
    <source>
        <dbReference type="Pfam" id="PF05922"/>
    </source>
</evidence>
<dbReference type="InterPro" id="IPR037045">
    <property type="entry name" value="S8pro/Inhibitor_I9_sf"/>
</dbReference>
<evidence type="ECO:0000256" key="6">
    <source>
        <dbReference type="PROSITE-ProRule" id="PRU01240"/>
    </source>
</evidence>
<dbReference type="Gene3D" id="3.40.50.200">
    <property type="entry name" value="Peptidase S8/S53 domain"/>
    <property type="match status" value="1"/>
</dbReference>
<dbReference type="Proteomes" id="UP000801428">
    <property type="component" value="Unassembled WGS sequence"/>
</dbReference>
<dbReference type="Pfam" id="PF05922">
    <property type="entry name" value="Inhibitor_I9"/>
    <property type="match status" value="1"/>
</dbReference>
<dbReference type="SUPFAM" id="SSF54897">
    <property type="entry name" value="Protease propeptides/inhibitors"/>
    <property type="match status" value="1"/>
</dbReference>
<name>A0A9P4WEN5_CURKU</name>
<dbReference type="OrthoDB" id="206201at2759"/>
<comment type="caution">
    <text evidence="10">The sequence shown here is derived from an EMBL/GenBank/DDBJ whole genome shotgun (WGS) entry which is preliminary data.</text>
</comment>
<dbReference type="InterPro" id="IPR036852">
    <property type="entry name" value="Peptidase_S8/S53_dom_sf"/>
</dbReference>
<protein>
    <submittedName>
        <fullName evidence="10">Subtilisin-like serine protease</fullName>
    </submittedName>
</protein>
<feature type="domain" description="Peptidase S8/S53" evidence="8">
    <location>
        <begin position="136"/>
        <end position="310"/>
    </location>
</feature>
<dbReference type="GO" id="GO:0004252">
    <property type="term" value="F:serine-type endopeptidase activity"/>
    <property type="evidence" value="ECO:0007669"/>
    <property type="project" value="InterPro"/>
</dbReference>
<keyword evidence="4" id="KW-0378">Hydrolase</keyword>
<dbReference type="InterPro" id="IPR023828">
    <property type="entry name" value="Peptidase_S8_Ser-AS"/>
</dbReference>
<comment type="similarity">
    <text evidence="1 6">Belongs to the peptidase S8 family.</text>
</comment>
<dbReference type="PROSITE" id="PS00138">
    <property type="entry name" value="SUBTILASE_SER"/>
    <property type="match status" value="1"/>
</dbReference>
<accession>A0A9P4WEN5</accession>
<dbReference type="Pfam" id="PF00082">
    <property type="entry name" value="Peptidase_S8"/>
    <property type="match status" value="1"/>
</dbReference>
<organism evidence="10 11">
    <name type="scientific">Curvularia kusanoi</name>
    <name type="common">Cochliobolus kusanoi</name>
    <dbReference type="NCBI Taxonomy" id="90978"/>
    <lineage>
        <taxon>Eukaryota</taxon>
        <taxon>Fungi</taxon>
        <taxon>Dikarya</taxon>
        <taxon>Ascomycota</taxon>
        <taxon>Pezizomycotina</taxon>
        <taxon>Dothideomycetes</taxon>
        <taxon>Pleosporomycetidae</taxon>
        <taxon>Pleosporales</taxon>
        <taxon>Pleosporineae</taxon>
        <taxon>Pleosporaceae</taxon>
        <taxon>Curvularia</taxon>
    </lineage>
</organism>
<dbReference type="GO" id="GO:0006508">
    <property type="term" value="P:proteolysis"/>
    <property type="evidence" value="ECO:0007669"/>
    <property type="project" value="UniProtKB-KW"/>
</dbReference>